<feature type="compositionally biased region" description="Polar residues" evidence="2">
    <location>
        <begin position="254"/>
        <end position="263"/>
    </location>
</feature>
<accession>A0AAE1GTJ5</accession>
<comment type="caution">
    <text evidence="3">The sequence shown here is derived from an EMBL/GenBank/DDBJ whole genome shotgun (WGS) entry which is preliminary data.</text>
</comment>
<feature type="compositionally biased region" description="Basic residues" evidence="2">
    <location>
        <begin position="242"/>
        <end position="253"/>
    </location>
</feature>
<feature type="coiled-coil region" evidence="1">
    <location>
        <begin position="87"/>
        <end position="125"/>
    </location>
</feature>
<evidence type="ECO:0000313" key="3">
    <source>
        <dbReference type="EMBL" id="KAK3908702.1"/>
    </source>
</evidence>
<feature type="compositionally biased region" description="Basic and acidic residues" evidence="2">
    <location>
        <begin position="17"/>
        <end position="28"/>
    </location>
</feature>
<proteinExistence type="predicted"/>
<feature type="region of interest" description="Disordered" evidence="2">
    <location>
        <begin position="145"/>
        <end position="173"/>
    </location>
</feature>
<reference evidence="3" key="1">
    <citation type="submission" date="2021-07" db="EMBL/GenBank/DDBJ databases">
        <authorList>
            <person name="Catto M.A."/>
            <person name="Jacobson A."/>
            <person name="Kennedy G."/>
            <person name="Labadie P."/>
            <person name="Hunt B.G."/>
            <person name="Srinivasan R."/>
        </authorList>
    </citation>
    <scope>NUCLEOTIDE SEQUENCE</scope>
    <source>
        <strain evidence="3">PL_HMW_Pooled</strain>
        <tissue evidence="3">Head</tissue>
    </source>
</reference>
<feature type="region of interest" description="Disordered" evidence="2">
    <location>
        <begin position="276"/>
        <end position="295"/>
    </location>
</feature>
<keyword evidence="4" id="KW-1185">Reference proteome</keyword>
<evidence type="ECO:0000313" key="4">
    <source>
        <dbReference type="Proteomes" id="UP001219518"/>
    </source>
</evidence>
<dbReference type="AlphaFoldDB" id="A0AAE1GTJ5"/>
<dbReference type="EMBL" id="JAHWGI010000070">
    <property type="protein sequence ID" value="KAK3908702.1"/>
    <property type="molecule type" value="Genomic_DNA"/>
</dbReference>
<feature type="compositionally biased region" description="Polar residues" evidence="2">
    <location>
        <begin position="1"/>
        <end position="10"/>
    </location>
</feature>
<reference evidence="3" key="2">
    <citation type="journal article" date="2023" name="BMC Genomics">
        <title>Pest status, molecular evolution, and epigenetic factors derived from the genome assembly of Frankliniella fusca, a thysanopteran phytovirus vector.</title>
        <authorList>
            <person name="Catto M.A."/>
            <person name="Labadie P.E."/>
            <person name="Jacobson A.L."/>
            <person name="Kennedy G.G."/>
            <person name="Srinivasan R."/>
            <person name="Hunt B.G."/>
        </authorList>
    </citation>
    <scope>NUCLEOTIDE SEQUENCE</scope>
    <source>
        <strain evidence="3">PL_HMW_Pooled</strain>
    </source>
</reference>
<feature type="region of interest" description="Disordered" evidence="2">
    <location>
        <begin position="1"/>
        <end position="75"/>
    </location>
</feature>
<evidence type="ECO:0000256" key="2">
    <source>
        <dbReference type="SAM" id="MobiDB-lite"/>
    </source>
</evidence>
<sequence length="460" mass="50188">MSIPSFNSAVRGQAVRQADRRKPPEPDRPAGPPAQVAPDDLPTTQEMGVLGLAPHYSEVPGSAASRRAHGGQGRTDGKVHVVQVVQVKEVEEEDEEDVEEVKEVKEVAEVEVNQVEEVKEVEEVEKRAQAPIRCPGCLACRASTSTPGGMAEEGSNGRDVPGRPPTRRRPGWVPPRGCCRPGWVAVDPACMQHDVAVHEVTEAAVHLTCLLHVAPLFTLSQSVSNRECWMTSTRTTESAGPRRQKGQVVRRRSTPGSASTATSRPCWLPAEAVQDGAAAGGDGHGGRLVKVDDDEGAPHAHHPGWTFFRFRLQTFPKFNISKLASVKMDSPLSVKLPRPAPGISAFRPAAAVNGKDYEREGEDKKNKGQIEHKMNLVIRMELVLDIIMSHRGRSAKRDMASCMNCLFPILSVLISPTAYLNYNVLLCVCSVTPRNGFCLRRRNTLKGRNVGMTYGFALQE</sequence>
<gene>
    <name evidence="3" type="ORF">KUF71_000585</name>
</gene>
<protein>
    <submittedName>
        <fullName evidence="3">Reticulocyte-binding protein PFD0110w</fullName>
    </submittedName>
</protein>
<keyword evidence="1" id="KW-0175">Coiled coil</keyword>
<organism evidence="3 4">
    <name type="scientific">Frankliniella fusca</name>
    <dbReference type="NCBI Taxonomy" id="407009"/>
    <lineage>
        <taxon>Eukaryota</taxon>
        <taxon>Metazoa</taxon>
        <taxon>Ecdysozoa</taxon>
        <taxon>Arthropoda</taxon>
        <taxon>Hexapoda</taxon>
        <taxon>Insecta</taxon>
        <taxon>Pterygota</taxon>
        <taxon>Neoptera</taxon>
        <taxon>Paraneoptera</taxon>
        <taxon>Thysanoptera</taxon>
        <taxon>Terebrantia</taxon>
        <taxon>Thripoidea</taxon>
        <taxon>Thripidae</taxon>
        <taxon>Frankliniella</taxon>
    </lineage>
</organism>
<evidence type="ECO:0000256" key="1">
    <source>
        <dbReference type="SAM" id="Coils"/>
    </source>
</evidence>
<name>A0AAE1GTJ5_9NEOP</name>
<feature type="region of interest" description="Disordered" evidence="2">
    <location>
        <begin position="233"/>
        <end position="266"/>
    </location>
</feature>
<dbReference type="Proteomes" id="UP001219518">
    <property type="component" value="Unassembled WGS sequence"/>
</dbReference>